<dbReference type="EMBL" id="BMWG01000047">
    <property type="protein sequence ID" value="GGZ64961.1"/>
    <property type="molecule type" value="Genomic_DNA"/>
</dbReference>
<gene>
    <name evidence="1" type="ORF">GCM10010387_67560</name>
</gene>
<accession>A0A918V3W9</accession>
<organism evidence="1 2">
    <name type="scientific">Streptomyces inusitatus</name>
    <dbReference type="NCBI Taxonomy" id="68221"/>
    <lineage>
        <taxon>Bacteria</taxon>
        <taxon>Bacillati</taxon>
        <taxon>Actinomycetota</taxon>
        <taxon>Actinomycetes</taxon>
        <taxon>Kitasatosporales</taxon>
        <taxon>Streptomycetaceae</taxon>
        <taxon>Streptomyces</taxon>
    </lineage>
</organism>
<keyword evidence="2" id="KW-1185">Reference proteome</keyword>
<evidence type="ECO:0000313" key="2">
    <source>
        <dbReference type="Proteomes" id="UP000630936"/>
    </source>
</evidence>
<protein>
    <submittedName>
        <fullName evidence="1">Uncharacterized protein</fullName>
    </submittedName>
</protein>
<dbReference type="Proteomes" id="UP000630936">
    <property type="component" value="Unassembled WGS sequence"/>
</dbReference>
<dbReference type="AlphaFoldDB" id="A0A918V3W9"/>
<dbReference type="RefSeq" id="WP_190127146.1">
    <property type="nucleotide sequence ID" value="NZ_BMWG01000047.1"/>
</dbReference>
<name>A0A918V3W9_9ACTN</name>
<evidence type="ECO:0000313" key="1">
    <source>
        <dbReference type="EMBL" id="GGZ64961.1"/>
    </source>
</evidence>
<reference evidence="1" key="2">
    <citation type="submission" date="2020-09" db="EMBL/GenBank/DDBJ databases">
        <authorList>
            <person name="Sun Q."/>
            <person name="Ohkuma M."/>
        </authorList>
    </citation>
    <scope>NUCLEOTIDE SEQUENCE</scope>
    <source>
        <strain evidence="1">JCM 4988</strain>
    </source>
</reference>
<proteinExistence type="predicted"/>
<reference evidence="1" key="1">
    <citation type="journal article" date="2014" name="Int. J. Syst. Evol. Microbiol.">
        <title>Complete genome sequence of Corynebacterium casei LMG S-19264T (=DSM 44701T), isolated from a smear-ripened cheese.</title>
        <authorList>
            <consortium name="US DOE Joint Genome Institute (JGI-PGF)"/>
            <person name="Walter F."/>
            <person name="Albersmeier A."/>
            <person name="Kalinowski J."/>
            <person name="Ruckert C."/>
        </authorList>
    </citation>
    <scope>NUCLEOTIDE SEQUENCE</scope>
    <source>
        <strain evidence="1">JCM 4988</strain>
    </source>
</reference>
<comment type="caution">
    <text evidence="1">The sequence shown here is derived from an EMBL/GenBank/DDBJ whole genome shotgun (WGS) entry which is preliminary data.</text>
</comment>
<sequence>MDDTEVRVQYDVADEYAERTQEAVAPVAVAVVAAEPLRIVQHPPRQFTTGAVTVTAGQVQQLAGAAPFRDSLHIVNGGGGPVYLGPDRDTLTPMGGFWLGPGQKMTMRSRHAVYVLGDASLTAATPVHTFAEYVDG</sequence>